<dbReference type="Pfam" id="PF05199">
    <property type="entry name" value="GMC_oxred_C"/>
    <property type="match status" value="1"/>
</dbReference>
<evidence type="ECO:0000256" key="1">
    <source>
        <dbReference type="ARBA" id="ARBA00001974"/>
    </source>
</evidence>
<dbReference type="GO" id="GO:0050660">
    <property type="term" value="F:flavin adenine dinucleotide binding"/>
    <property type="evidence" value="ECO:0007669"/>
    <property type="project" value="InterPro"/>
</dbReference>
<evidence type="ECO:0000256" key="6">
    <source>
        <dbReference type="RuleBase" id="RU003968"/>
    </source>
</evidence>
<evidence type="ECO:0000256" key="4">
    <source>
        <dbReference type="ARBA" id="ARBA00022827"/>
    </source>
</evidence>
<feature type="domain" description="Glucose-methanol-choline oxidoreductase N-terminal" evidence="8">
    <location>
        <begin position="263"/>
        <end position="277"/>
    </location>
</feature>
<dbReference type="EMBL" id="RAQQ01000019">
    <property type="protein sequence ID" value="RKF24846.1"/>
    <property type="molecule type" value="Genomic_DNA"/>
</dbReference>
<evidence type="ECO:0000256" key="5">
    <source>
        <dbReference type="PIRSR" id="PIRSR000137-2"/>
    </source>
</evidence>
<name>A0A420EVR3_9ACTN</name>
<comment type="cofactor">
    <cofactor evidence="1 5">
        <name>FAD</name>
        <dbReference type="ChEBI" id="CHEBI:57692"/>
    </cofactor>
</comment>
<gene>
    <name evidence="9" type="ORF">D7I43_23625</name>
</gene>
<dbReference type="InterPro" id="IPR012132">
    <property type="entry name" value="GMC_OxRdtase"/>
</dbReference>
<dbReference type="PROSITE" id="PS00624">
    <property type="entry name" value="GMC_OXRED_2"/>
    <property type="match status" value="1"/>
</dbReference>
<protein>
    <recommendedName>
        <fullName evidence="7 8">Glucose-methanol-choline oxidoreductase N-terminal domain-containing protein</fullName>
    </recommendedName>
</protein>
<feature type="binding site" evidence="5">
    <location>
        <position position="95"/>
    </location>
    <ligand>
        <name>FAD</name>
        <dbReference type="ChEBI" id="CHEBI:57692"/>
    </ligand>
</feature>
<evidence type="ECO:0000313" key="10">
    <source>
        <dbReference type="Proteomes" id="UP000285744"/>
    </source>
</evidence>
<dbReference type="SUPFAM" id="SSF51905">
    <property type="entry name" value="FAD/NAD(P)-binding domain"/>
    <property type="match status" value="1"/>
</dbReference>
<dbReference type="GO" id="GO:0016614">
    <property type="term" value="F:oxidoreductase activity, acting on CH-OH group of donors"/>
    <property type="evidence" value="ECO:0007669"/>
    <property type="project" value="InterPro"/>
</dbReference>
<dbReference type="Pfam" id="PF00732">
    <property type="entry name" value="GMC_oxred_N"/>
    <property type="match status" value="1"/>
</dbReference>
<dbReference type="InterPro" id="IPR036188">
    <property type="entry name" value="FAD/NAD-bd_sf"/>
</dbReference>
<feature type="binding site" evidence="5">
    <location>
        <position position="233"/>
    </location>
    <ligand>
        <name>FAD</name>
        <dbReference type="ChEBI" id="CHEBI:57692"/>
    </ligand>
</feature>
<dbReference type="AlphaFoldDB" id="A0A420EVR3"/>
<keyword evidence="3 6" id="KW-0285">Flavoprotein</keyword>
<evidence type="ECO:0000256" key="3">
    <source>
        <dbReference type="ARBA" id="ARBA00022630"/>
    </source>
</evidence>
<evidence type="ECO:0000256" key="2">
    <source>
        <dbReference type="ARBA" id="ARBA00010790"/>
    </source>
</evidence>
<dbReference type="SUPFAM" id="SSF54373">
    <property type="entry name" value="FAD-linked reductases, C-terminal domain"/>
    <property type="match status" value="1"/>
</dbReference>
<sequence length="524" mass="55357">MLCGVACRVFGYPVPMLRYDYVIVGAGAAGAVLAARLSEDPGRSVLLLEAGPDLTGAAVPEVLRTGSVDAEDGFDWDLRATVVAGREAPLRRGRVVGGSTQINDRGAMRAPAADFAAWAARGLPEWDWSAVLPAFRRLESDQQFGDRDYHGADGPVPITRWSRGELTPAMDGFLEAVLALGHEYQEDMNAPDAVGIGMYPQNRRDRLRMSTTLTHLDPARSRANLVVRGDAEVERVVLADGRAVGVQVAGETIGAGEVILCAGSPYSPALLLRSGIGPADELQAAGITPLVDLPGVGADVIDQPGAIILVVPEPETITGDWPRTQLIARLAGIPGHEPDQGFYLSLFTGMSTSRGAGAGLDKLVGADQVNTVMIGDMAMASRGRVGVRGADPAAPPVVDLNFYSAEGDLARMREAYRHAWEIANQAAFTKTVARFALVDDRLMADDEQLDQVLRATTYSRLNLVGGARMGAADDPGAVVDGRCRVRGVANLRVVDASIVPVPLRAPAALTSMMLGERAAELIVG</sequence>
<accession>A0A420EVR3</accession>
<feature type="domain" description="Glucose-methanol-choline oxidoreductase N-terminal" evidence="7">
    <location>
        <begin position="93"/>
        <end position="116"/>
    </location>
</feature>
<comment type="similarity">
    <text evidence="2 6">Belongs to the GMC oxidoreductase family.</text>
</comment>
<dbReference type="PANTHER" id="PTHR11552:SF147">
    <property type="entry name" value="CHOLINE DEHYDROGENASE, MITOCHONDRIAL"/>
    <property type="match status" value="1"/>
</dbReference>
<dbReference type="InterPro" id="IPR000172">
    <property type="entry name" value="GMC_OxRdtase_N"/>
</dbReference>
<evidence type="ECO:0000259" key="7">
    <source>
        <dbReference type="PROSITE" id="PS00623"/>
    </source>
</evidence>
<proteinExistence type="inferred from homology"/>
<dbReference type="PIRSF" id="PIRSF000137">
    <property type="entry name" value="Alcohol_oxidase"/>
    <property type="match status" value="1"/>
</dbReference>
<evidence type="ECO:0000313" key="9">
    <source>
        <dbReference type="EMBL" id="RKF24846.1"/>
    </source>
</evidence>
<organism evidence="9 10">
    <name type="scientific">Micromonospora globbae</name>
    <dbReference type="NCBI Taxonomy" id="1894969"/>
    <lineage>
        <taxon>Bacteria</taxon>
        <taxon>Bacillati</taxon>
        <taxon>Actinomycetota</taxon>
        <taxon>Actinomycetes</taxon>
        <taxon>Micromonosporales</taxon>
        <taxon>Micromonosporaceae</taxon>
        <taxon>Micromonospora</taxon>
    </lineage>
</organism>
<evidence type="ECO:0000259" key="8">
    <source>
        <dbReference type="PROSITE" id="PS00624"/>
    </source>
</evidence>
<dbReference type="Gene3D" id="3.50.50.60">
    <property type="entry name" value="FAD/NAD(P)-binding domain"/>
    <property type="match status" value="1"/>
</dbReference>
<dbReference type="Gene3D" id="3.30.410.40">
    <property type="match status" value="1"/>
</dbReference>
<dbReference type="Proteomes" id="UP000285744">
    <property type="component" value="Unassembled WGS sequence"/>
</dbReference>
<keyword evidence="4 5" id="KW-0274">FAD</keyword>
<dbReference type="InterPro" id="IPR007867">
    <property type="entry name" value="GMC_OxRtase_C"/>
</dbReference>
<dbReference type="PANTHER" id="PTHR11552">
    <property type="entry name" value="GLUCOSE-METHANOL-CHOLINE GMC OXIDOREDUCTASE"/>
    <property type="match status" value="1"/>
</dbReference>
<dbReference type="PROSITE" id="PS00623">
    <property type="entry name" value="GMC_OXRED_1"/>
    <property type="match status" value="1"/>
</dbReference>
<comment type="caution">
    <text evidence="9">The sequence shown here is derived from an EMBL/GenBank/DDBJ whole genome shotgun (WGS) entry which is preliminary data.</text>
</comment>
<reference evidence="9 10" key="1">
    <citation type="journal article" date="2018" name="Int. J. Syst. Evol. Microbiol.">
        <title>Micromonospora globbae sp. nov., an endophytic actinomycete isolated from roots of Globba winitii C. H. Wright.</title>
        <authorList>
            <person name="Kuncharoen N."/>
            <person name="Pittayakhajonwut P."/>
            <person name="Tanasupawat S."/>
        </authorList>
    </citation>
    <scope>NUCLEOTIDE SEQUENCE [LARGE SCALE GENOMIC DNA]</scope>
    <source>
        <strain evidence="9 10">WPS1-2</strain>
    </source>
</reference>